<dbReference type="Proteomes" id="UP001234216">
    <property type="component" value="Unassembled WGS sequence"/>
</dbReference>
<evidence type="ECO:0000313" key="3">
    <source>
        <dbReference type="EMBL" id="MDQ0910188.1"/>
    </source>
</evidence>
<dbReference type="RefSeq" id="WP_306980613.1">
    <property type="nucleotide sequence ID" value="NZ_JAUSZV010000005.1"/>
</dbReference>
<evidence type="ECO:0000256" key="1">
    <source>
        <dbReference type="SAM" id="Phobius"/>
    </source>
</evidence>
<protein>
    <recommendedName>
        <fullName evidence="2">SMODS and SLOG-associating 2TM effector domain-containing protein</fullName>
    </recommendedName>
</protein>
<evidence type="ECO:0000259" key="2">
    <source>
        <dbReference type="Pfam" id="PF18142"/>
    </source>
</evidence>
<reference evidence="3" key="1">
    <citation type="submission" date="2023-07" db="EMBL/GenBank/DDBJ databases">
        <title>Comparative genomics of wheat-associated soil bacteria to identify genetic determinants of phenazine resistance.</title>
        <authorList>
            <person name="Mouncey N."/>
        </authorList>
    </citation>
    <scope>NUCLEOTIDE SEQUENCE</scope>
    <source>
        <strain evidence="3">V4I22</strain>
    </source>
</reference>
<name>A0AAW8FL06_9ACTN</name>
<gene>
    <name evidence="3" type="ORF">QFZ22_006173</name>
</gene>
<proteinExistence type="predicted"/>
<feature type="transmembrane region" description="Helical" evidence="1">
    <location>
        <begin position="52"/>
        <end position="73"/>
    </location>
</feature>
<feature type="domain" description="SMODS and SLOG-associating 2TM effector" evidence="2">
    <location>
        <begin position="36"/>
        <end position="146"/>
    </location>
</feature>
<feature type="transmembrane region" description="Helical" evidence="1">
    <location>
        <begin position="79"/>
        <end position="98"/>
    </location>
</feature>
<evidence type="ECO:0000313" key="4">
    <source>
        <dbReference type="Proteomes" id="UP001234216"/>
    </source>
</evidence>
<dbReference type="Pfam" id="PF18142">
    <property type="entry name" value="SLATT_fungal"/>
    <property type="match status" value="1"/>
</dbReference>
<keyword evidence="1" id="KW-1133">Transmembrane helix</keyword>
<dbReference type="AlphaFoldDB" id="A0AAW8FL06"/>
<dbReference type="NCBIfam" id="NF033632">
    <property type="entry name" value="SLATT_4"/>
    <property type="match status" value="1"/>
</dbReference>
<sequence>MGSVITYFETLLDEKKRARSRADRVEIINSAIKRAQDKQYKKKKDEAFWRKTYFIFGIPATALAAIAGLTAFFSTAGRIPAAILAVLAAFSSSIFTFLNPERRASEAKKEAEAWEAFELECRHLMSNTGNLEKQLTTVVDKYKELLRYEKSSIFGD</sequence>
<keyword evidence="1" id="KW-0472">Membrane</keyword>
<organism evidence="3 4">
    <name type="scientific">Streptomyces canus</name>
    <dbReference type="NCBI Taxonomy" id="58343"/>
    <lineage>
        <taxon>Bacteria</taxon>
        <taxon>Bacillati</taxon>
        <taxon>Actinomycetota</taxon>
        <taxon>Actinomycetes</taxon>
        <taxon>Kitasatosporales</taxon>
        <taxon>Streptomycetaceae</taxon>
        <taxon>Streptomyces</taxon>
        <taxon>Streptomyces aurantiacus group</taxon>
    </lineage>
</organism>
<comment type="caution">
    <text evidence="3">The sequence shown here is derived from an EMBL/GenBank/DDBJ whole genome shotgun (WGS) entry which is preliminary data.</text>
</comment>
<keyword evidence="1" id="KW-0812">Transmembrane</keyword>
<dbReference type="InterPro" id="IPR041622">
    <property type="entry name" value="SLATT_fungi"/>
</dbReference>
<accession>A0AAW8FL06</accession>
<dbReference type="EMBL" id="JAUSZV010000005">
    <property type="protein sequence ID" value="MDQ0910188.1"/>
    <property type="molecule type" value="Genomic_DNA"/>
</dbReference>